<dbReference type="EMBL" id="JADJNC010000064">
    <property type="protein sequence ID" value="MBK7425245.1"/>
    <property type="molecule type" value="Genomic_DNA"/>
</dbReference>
<evidence type="ECO:0000313" key="3">
    <source>
        <dbReference type="EMBL" id="MBK7425245.1"/>
    </source>
</evidence>
<comment type="caution">
    <text evidence="3">The sequence shown here is derived from an EMBL/GenBank/DDBJ whole genome shotgun (WGS) entry which is preliminary data.</text>
</comment>
<evidence type="ECO:0000259" key="2">
    <source>
        <dbReference type="Pfam" id="PF05685"/>
    </source>
</evidence>
<feature type="domain" description="Putative restriction endonuclease" evidence="2">
    <location>
        <begin position="14"/>
        <end position="175"/>
    </location>
</feature>
<dbReference type="CDD" id="cd06260">
    <property type="entry name" value="DUF820-like"/>
    <property type="match status" value="1"/>
</dbReference>
<reference evidence="3" key="1">
    <citation type="submission" date="2020-10" db="EMBL/GenBank/DDBJ databases">
        <title>Connecting structure to function with the recovery of over 1000 high-quality activated sludge metagenome-assembled genomes encoding full-length rRNA genes using long-read sequencing.</title>
        <authorList>
            <person name="Singleton C.M."/>
            <person name="Petriglieri F."/>
            <person name="Kristensen J.M."/>
            <person name="Kirkegaard R.H."/>
            <person name="Michaelsen T.Y."/>
            <person name="Andersen M.H."/>
            <person name="Karst S.M."/>
            <person name="Dueholm M.S."/>
            <person name="Nielsen P.H."/>
            <person name="Albertsen M."/>
        </authorList>
    </citation>
    <scope>NUCLEOTIDE SEQUENCE</scope>
    <source>
        <strain evidence="3">EsbW_18-Q3-R4-48_MAXAC.044</strain>
    </source>
</reference>
<dbReference type="Proteomes" id="UP000886602">
    <property type="component" value="Unassembled WGS sequence"/>
</dbReference>
<organism evidence="3 4">
    <name type="scientific">Candidatus Propionivibrio dominans</name>
    <dbReference type="NCBI Taxonomy" id="2954373"/>
    <lineage>
        <taxon>Bacteria</taxon>
        <taxon>Pseudomonadati</taxon>
        <taxon>Pseudomonadota</taxon>
        <taxon>Betaproteobacteria</taxon>
        <taxon>Rhodocyclales</taxon>
        <taxon>Rhodocyclaceae</taxon>
        <taxon>Propionivibrio</taxon>
    </lineage>
</organism>
<evidence type="ECO:0000256" key="1">
    <source>
        <dbReference type="SAM" id="MobiDB-lite"/>
    </source>
</evidence>
<protein>
    <submittedName>
        <fullName evidence="3">Uma2 family endonuclease</fullName>
    </submittedName>
</protein>
<keyword evidence="3" id="KW-0378">Hydrolase</keyword>
<dbReference type="AlphaFoldDB" id="A0A9D7FAK5"/>
<evidence type="ECO:0000313" key="4">
    <source>
        <dbReference type="Proteomes" id="UP000886602"/>
    </source>
</evidence>
<feature type="region of interest" description="Disordered" evidence="1">
    <location>
        <begin position="189"/>
        <end position="208"/>
    </location>
</feature>
<dbReference type="InterPro" id="IPR011335">
    <property type="entry name" value="Restrct_endonuc-II-like"/>
</dbReference>
<proteinExistence type="predicted"/>
<keyword evidence="3" id="KW-0255">Endonuclease</keyword>
<dbReference type="InterPro" id="IPR008538">
    <property type="entry name" value="Uma2"/>
</dbReference>
<dbReference type="SUPFAM" id="SSF52980">
    <property type="entry name" value="Restriction endonuclease-like"/>
    <property type="match status" value="1"/>
</dbReference>
<dbReference type="Pfam" id="PF05685">
    <property type="entry name" value="Uma2"/>
    <property type="match status" value="1"/>
</dbReference>
<sequence length="208" mass="23382">MVLPKTEGGFDAAAYLAWEEVQPERNEYIAGEVFAMVGVRQSHNVATLNIATMLRQALKGSPCRVFIESVKTRIEAADSFFYPDVLVTCDQRDRQTPAYVSHPLLLVEVLSDSTVAFDRGAKFAAYRKLESLLDYVLIDVAAQRIEVFRRNPENHWVLYEYGPGDSLELSSLSLHLDVGELLDDTLEEVQDDTPEDRRQALAHPGNKP</sequence>
<gene>
    <name evidence="3" type="ORF">IPJ48_20405</name>
</gene>
<dbReference type="PANTHER" id="PTHR36558:SF1">
    <property type="entry name" value="RESTRICTION ENDONUCLEASE DOMAIN-CONTAINING PROTEIN-RELATED"/>
    <property type="match status" value="1"/>
</dbReference>
<accession>A0A9D7FAK5</accession>
<name>A0A9D7FAK5_9RHOO</name>
<dbReference type="InterPro" id="IPR012296">
    <property type="entry name" value="Nuclease_put_TT1808"/>
</dbReference>
<keyword evidence="3" id="KW-0540">Nuclease</keyword>
<dbReference type="Gene3D" id="3.90.1570.10">
    <property type="entry name" value="tt1808, chain A"/>
    <property type="match status" value="1"/>
</dbReference>
<dbReference type="PANTHER" id="PTHR36558">
    <property type="entry name" value="GLR1098 PROTEIN"/>
    <property type="match status" value="1"/>
</dbReference>
<dbReference type="GO" id="GO:0004519">
    <property type="term" value="F:endonuclease activity"/>
    <property type="evidence" value="ECO:0007669"/>
    <property type="project" value="UniProtKB-KW"/>
</dbReference>